<name>A0A7J8IKU5_ROUAE</name>
<comment type="caution">
    <text evidence="2">The sequence shown here is derived from an EMBL/GenBank/DDBJ whole genome shotgun (WGS) entry which is preliminary data.</text>
</comment>
<sequence length="132" mass="13672">MTCFSEVPPMSLPAPKCPGNWRSGIPDAPAQGRKPLRAEMGCPGPLGEKVSDIQRSSAPADPRRAPGDAVPGPADSDLAPSLALAAAPALLFLLLSSRLVRRGHLASETGRSASGSWTCSSQAQTHSSWGCR</sequence>
<organism evidence="2 3">
    <name type="scientific">Rousettus aegyptiacus</name>
    <name type="common">Egyptian fruit bat</name>
    <name type="synonym">Pteropus aegyptiacus</name>
    <dbReference type="NCBI Taxonomy" id="9407"/>
    <lineage>
        <taxon>Eukaryota</taxon>
        <taxon>Metazoa</taxon>
        <taxon>Chordata</taxon>
        <taxon>Craniata</taxon>
        <taxon>Vertebrata</taxon>
        <taxon>Euteleostomi</taxon>
        <taxon>Mammalia</taxon>
        <taxon>Eutheria</taxon>
        <taxon>Laurasiatheria</taxon>
        <taxon>Chiroptera</taxon>
        <taxon>Yinpterochiroptera</taxon>
        <taxon>Pteropodoidea</taxon>
        <taxon>Pteropodidae</taxon>
        <taxon>Rousettinae</taxon>
        <taxon>Rousettus</taxon>
    </lineage>
</organism>
<dbReference type="EMBL" id="JACASE010000003">
    <property type="protein sequence ID" value="KAF6485233.1"/>
    <property type="molecule type" value="Genomic_DNA"/>
</dbReference>
<feature type="region of interest" description="Disordered" evidence="1">
    <location>
        <begin position="1"/>
        <end position="78"/>
    </location>
</feature>
<dbReference type="Proteomes" id="UP000593571">
    <property type="component" value="Unassembled WGS sequence"/>
</dbReference>
<evidence type="ECO:0000313" key="2">
    <source>
        <dbReference type="EMBL" id="KAF6485233.1"/>
    </source>
</evidence>
<feature type="compositionally biased region" description="Low complexity" evidence="1">
    <location>
        <begin position="67"/>
        <end position="78"/>
    </location>
</feature>
<evidence type="ECO:0000313" key="3">
    <source>
        <dbReference type="Proteomes" id="UP000593571"/>
    </source>
</evidence>
<gene>
    <name evidence="2" type="ORF">HJG63_010490</name>
</gene>
<reference evidence="2 3" key="1">
    <citation type="journal article" date="2020" name="Nature">
        <title>Six reference-quality genomes reveal evolution of bat adaptations.</title>
        <authorList>
            <person name="Jebb D."/>
            <person name="Huang Z."/>
            <person name="Pippel M."/>
            <person name="Hughes G.M."/>
            <person name="Lavrichenko K."/>
            <person name="Devanna P."/>
            <person name="Winkler S."/>
            <person name="Jermiin L.S."/>
            <person name="Skirmuntt E.C."/>
            <person name="Katzourakis A."/>
            <person name="Burkitt-Gray L."/>
            <person name="Ray D.A."/>
            <person name="Sullivan K.A.M."/>
            <person name="Roscito J.G."/>
            <person name="Kirilenko B.M."/>
            <person name="Davalos L.M."/>
            <person name="Corthals A.P."/>
            <person name="Power M.L."/>
            <person name="Jones G."/>
            <person name="Ransome R.D."/>
            <person name="Dechmann D.K.N."/>
            <person name="Locatelli A.G."/>
            <person name="Puechmaille S.J."/>
            <person name="Fedrigo O."/>
            <person name="Jarvis E.D."/>
            <person name="Hiller M."/>
            <person name="Vernes S.C."/>
            <person name="Myers E.W."/>
            <person name="Teeling E.C."/>
        </authorList>
    </citation>
    <scope>NUCLEOTIDE SEQUENCE [LARGE SCALE GENOMIC DNA]</scope>
    <source>
        <strain evidence="2">MRouAeg1</strain>
        <tissue evidence="2">Muscle</tissue>
    </source>
</reference>
<feature type="compositionally biased region" description="Polar residues" evidence="1">
    <location>
        <begin position="109"/>
        <end position="132"/>
    </location>
</feature>
<keyword evidence="3" id="KW-1185">Reference proteome</keyword>
<evidence type="ECO:0000256" key="1">
    <source>
        <dbReference type="SAM" id="MobiDB-lite"/>
    </source>
</evidence>
<accession>A0A7J8IKU5</accession>
<feature type="region of interest" description="Disordered" evidence="1">
    <location>
        <begin position="106"/>
        <end position="132"/>
    </location>
</feature>
<proteinExistence type="predicted"/>
<dbReference type="AlphaFoldDB" id="A0A7J8IKU5"/>
<protein>
    <submittedName>
        <fullName evidence="2">Uncharacterized protein</fullName>
    </submittedName>
</protein>